<dbReference type="InterPro" id="IPR000262">
    <property type="entry name" value="FMN-dep_DH"/>
</dbReference>
<feature type="domain" description="FMN hydroxy acid dehydrogenase" evidence="6">
    <location>
        <begin position="15"/>
        <end position="398"/>
    </location>
</feature>
<sequence>MSNLLAQPRTAPSSRRWRHVLSLDDFEAEARAYLPWMIYGFISGVVERGAAARFAAEAYEGYAFVPRVLRDVSARDTGITLFGQRYSVPFGIAPMGGSAIAAYCGDLALAEAAAQMNQPMIMSATSLIPLEEVRRAYPQAWFQPYLAGDEARIVPMIERVAKAGYDTLVLTADTPVPGNRENNVRNGYSMPIKVTPRVALDCALHPRWLLGTFGRTLAARGLPHFENMEAERGPPMLSRSLERNFSGRDRFSWDHVRLIRKLWPGTLVVKGLLSLEDVRIARDSGADGVILSSHGGRQLDYAVAPLRALEKIRPALPDFPIMIDGGIRRGSDVIKAMALGANAVFVGRPFLYAATVGQAEAVRHATHLLKEEVDRDMALLGLNTLSELSTDHLVAARQRQNTTIGGQGNG</sequence>
<protein>
    <submittedName>
        <fullName evidence="7">Alpha-hydroxy-acid oxidizing protein</fullName>
    </submittedName>
</protein>
<dbReference type="Proteomes" id="UP001595583">
    <property type="component" value="Unassembled WGS sequence"/>
</dbReference>
<dbReference type="EMBL" id="JBHRTK010000001">
    <property type="protein sequence ID" value="MFC3204746.1"/>
    <property type="molecule type" value="Genomic_DNA"/>
</dbReference>
<dbReference type="InterPro" id="IPR037396">
    <property type="entry name" value="FMN_HAD"/>
</dbReference>
<comment type="caution">
    <text evidence="7">The sequence shown here is derived from an EMBL/GenBank/DDBJ whole genome shotgun (WGS) entry which is preliminary data.</text>
</comment>
<evidence type="ECO:0000256" key="1">
    <source>
        <dbReference type="ARBA" id="ARBA00001917"/>
    </source>
</evidence>
<keyword evidence="4" id="KW-0560">Oxidoreductase</keyword>
<evidence type="ECO:0000256" key="3">
    <source>
        <dbReference type="ARBA" id="ARBA00022643"/>
    </source>
</evidence>
<dbReference type="SUPFAM" id="SSF51395">
    <property type="entry name" value="FMN-linked oxidoreductases"/>
    <property type="match status" value="1"/>
</dbReference>
<evidence type="ECO:0000259" key="6">
    <source>
        <dbReference type="PROSITE" id="PS51349"/>
    </source>
</evidence>
<evidence type="ECO:0000256" key="5">
    <source>
        <dbReference type="ARBA" id="ARBA00024042"/>
    </source>
</evidence>
<proteinExistence type="inferred from homology"/>
<keyword evidence="3" id="KW-0288">FMN</keyword>
<evidence type="ECO:0000313" key="8">
    <source>
        <dbReference type="Proteomes" id="UP001595583"/>
    </source>
</evidence>
<dbReference type="RefSeq" id="WP_378217506.1">
    <property type="nucleotide sequence ID" value="NZ_JBHRTK010000001.1"/>
</dbReference>
<dbReference type="PANTHER" id="PTHR10578">
    <property type="entry name" value="S -2-HYDROXY-ACID OXIDASE-RELATED"/>
    <property type="match status" value="1"/>
</dbReference>
<evidence type="ECO:0000256" key="2">
    <source>
        <dbReference type="ARBA" id="ARBA00022630"/>
    </source>
</evidence>
<comment type="cofactor">
    <cofactor evidence="1">
        <name>FMN</name>
        <dbReference type="ChEBI" id="CHEBI:58210"/>
    </cofactor>
</comment>
<dbReference type="CDD" id="cd02809">
    <property type="entry name" value="alpha_hydroxyacid_oxid_FMN"/>
    <property type="match status" value="1"/>
</dbReference>
<evidence type="ECO:0000256" key="4">
    <source>
        <dbReference type="ARBA" id="ARBA00023002"/>
    </source>
</evidence>
<comment type="similarity">
    <text evidence="5">Belongs to the FMN-dependent alpha-hydroxy acid dehydrogenase family.</text>
</comment>
<gene>
    <name evidence="7" type="ORF">ACFOHJ_00795</name>
</gene>
<dbReference type="PIRSF" id="PIRSF000138">
    <property type="entry name" value="Al-hdrx_acd_dh"/>
    <property type="match status" value="1"/>
</dbReference>
<evidence type="ECO:0000313" key="7">
    <source>
        <dbReference type="EMBL" id="MFC3204746.1"/>
    </source>
</evidence>
<dbReference type="PANTHER" id="PTHR10578:SF107">
    <property type="entry name" value="2-HYDROXYACID OXIDASE 1"/>
    <property type="match status" value="1"/>
</dbReference>
<organism evidence="7 8">
    <name type="scientific">Aquamicrobium soli</name>
    <dbReference type="NCBI Taxonomy" id="1811518"/>
    <lineage>
        <taxon>Bacteria</taxon>
        <taxon>Pseudomonadati</taxon>
        <taxon>Pseudomonadota</taxon>
        <taxon>Alphaproteobacteria</taxon>
        <taxon>Hyphomicrobiales</taxon>
        <taxon>Phyllobacteriaceae</taxon>
        <taxon>Aquamicrobium</taxon>
    </lineage>
</organism>
<dbReference type="InterPro" id="IPR013785">
    <property type="entry name" value="Aldolase_TIM"/>
</dbReference>
<keyword evidence="8" id="KW-1185">Reference proteome</keyword>
<accession>A0ABV7K6X4</accession>
<dbReference type="InterPro" id="IPR012133">
    <property type="entry name" value="Alpha-hydoxy_acid_DH_FMN"/>
</dbReference>
<reference evidence="8" key="1">
    <citation type="journal article" date="2019" name="Int. J. Syst. Evol. Microbiol.">
        <title>The Global Catalogue of Microorganisms (GCM) 10K type strain sequencing project: providing services to taxonomists for standard genome sequencing and annotation.</title>
        <authorList>
            <consortium name="The Broad Institute Genomics Platform"/>
            <consortium name="The Broad Institute Genome Sequencing Center for Infectious Disease"/>
            <person name="Wu L."/>
            <person name="Ma J."/>
        </authorList>
    </citation>
    <scope>NUCLEOTIDE SEQUENCE [LARGE SCALE GENOMIC DNA]</scope>
    <source>
        <strain evidence="8">KCTC 52165</strain>
    </source>
</reference>
<dbReference type="Gene3D" id="3.20.20.70">
    <property type="entry name" value="Aldolase class I"/>
    <property type="match status" value="1"/>
</dbReference>
<dbReference type="PROSITE" id="PS51349">
    <property type="entry name" value="FMN_HYDROXY_ACID_DH_2"/>
    <property type="match status" value="1"/>
</dbReference>
<dbReference type="Pfam" id="PF01070">
    <property type="entry name" value="FMN_dh"/>
    <property type="match status" value="1"/>
</dbReference>
<name>A0ABV7K6X4_9HYPH</name>
<keyword evidence="2" id="KW-0285">Flavoprotein</keyword>